<dbReference type="RefSeq" id="WP_034713135.1">
    <property type="nucleotide sequence ID" value="NZ_JPRH01000007.1"/>
</dbReference>
<dbReference type="Pfam" id="PF00561">
    <property type="entry name" value="Abhydrolase_1"/>
    <property type="match status" value="1"/>
</dbReference>
<accession>A0A086A3I8</accession>
<dbReference type="GO" id="GO:0016787">
    <property type="term" value="F:hydrolase activity"/>
    <property type="evidence" value="ECO:0007669"/>
    <property type="project" value="UniProtKB-KW"/>
</dbReference>
<sequence length="255" mass="28613">MALTKINGIDLNINIKGNGKPLLLIHFLGGNQEQLDIIANPLSKHFKIITFDIRGHGQSEKPKEYTLQDHINDVLSIMDFYNIEKAYLLGVSMGSYIAQGVAIAAPERIEKLILTVPKSNGLTSSVQILFSEHAEEIKGKNFHETILTLLKYFVYNTDIMQYHLDVFETDLTPEQFAAANNALTNFDFRKGLPNITAPTLVISGKYDGLNPPKDGQEITTLIPNATFTELQFSGHAPIYEETERYLKLVEDFLLN</sequence>
<dbReference type="Gene3D" id="3.40.50.1820">
    <property type="entry name" value="alpha/beta hydrolase"/>
    <property type="match status" value="1"/>
</dbReference>
<keyword evidence="4" id="KW-1185">Reference proteome</keyword>
<keyword evidence="1 3" id="KW-0378">Hydrolase</keyword>
<gene>
    <name evidence="3" type="ORF">IW15_15970</name>
</gene>
<dbReference type="PANTHER" id="PTHR43798">
    <property type="entry name" value="MONOACYLGLYCEROL LIPASE"/>
    <property type="match status" value="1"/>
</dbReference>
<reference evidence="3 4" key="1">
    <citation type="submission" date="2014-07" db="EMBL/GenBank/DDBJ databases">
        <title>Genome of Chryseobacterium soli DSM 19298.</title>
        <authorList>
            <person name="Stropko S.J."/>
            <person name="Pipes S.E."/>
            <person name="Newman J."/>
        </authorList>
    </citation>
    <scope>NUCLEOTIDE SEQUENCE [LARGE SCALE GENOMIC DNA]</scope>
    <source>
        <strain evidence="3 4">DSM 19298</strain>
    </source>
</reference>
<dbReference type="PANTHER" id="PTHR43798:SF31">
    <property type="entry name" value="AB HYDROLASE SUPERFAMILY PROTEIN YCLE"/>
    <property type="match status" value="1"/>
</dbReference>
<dbReference type="OrthoDB" id="9780932at2"/>
<evidence type="ECO:0000313" key="3">
    <source>
        <dbReference type="EMBL" id="KFF11252.1"/>
    </source>
</evidence>
<dbReference type="EMBL" id="JPRH01000007">
    <property type="protein sequence ID" value="KFF11252.1"/>
    <property type="molecule type" value="Genomic_DNA"/>
</dbReference>
<dbReference type="InterPro" id="IPR050266">
    <property type="entry name" value="AB_hydrolase_sf"/>
</dbReference>
<dbReference type="eggNOG" id="COG0596">
    <property type="taxonomic scope" value="Bacteria"/>
</dbReference>
<feature type="domain" description="AB hydrolase-1" evidence="2">
    <location>
        <begin position="20"/>
        <end position="117"/>
    </location>
</feature>
<dbReference type="SUPFAM" id="SSF53474">
    <property type="entry name" value="alpha/beta-Hydrolases"/>
    <property type="match status" value="1"/>
</dbReference>
<protein>
    <submittedName>
        <fullName evidence="3">Alpha/beta hydrolase</fullName>
    </submittedName>
</protein>
<dbReference type="AlphaFoldDB" id="A0A086A3I8"/>
<dbReference type="GO" id="GO:0016020">
    <property type="term" value="C:membrane"/>
    <property type="evidence" value="ECO:0007669"/>
    <property type="project" value="TreeGrafter"/>
</dbReference>
<comment type="caution">
    <text evidence="3">The sequence shown here is derived from an EMBL/GenBank/DDBJ whole genome shotgun (WGS) entry which is preliminary data.</text>
</comment>
<dbReference type="InterPro" id="IPR000073">
    <property type="entry name" value="AB_hydrolase_1"/>
</dbReference>
<dbReference type="Proteomes" id="UP000028705">
    <property type="component" value="Unassembled WGS sequence"/>
</dbReference>
<dbReference type="InterPro" id="IPR029058">
    <property type="entry name" value="AB_hydrolase_fold"/>
</dbReference>
<name>A0A086A3I8_9FLAO</name>
<dbReference type="STRING" id="445961.IW15_15970"/>
<evidence type="ECO:0000259" key="2">
    <source>
        <dbReference type="Pfam" id="PF00561"/>
    </source>
</evidence>
<evidence type="ECO:0000313" key="4">
    <source>
        <dbReference type="Proteomes" id="UP000028705"/>
    </source>
</evidence>
<dbReference type="PRINTS" id="PR00111">
    <property type="entry name" value="ABHYDROLASE"/>
</dbReference>
<organism evidence="3 4">
    <name type="scientific">Chryseobacterium soli</name>
    <dbReference type="NCBI Taxonomy" id="445961"/>
    <lineage>
        <taxon>Bacteria</taxon>
        <taxon>Pseudomonadati</taxon>
        <taxon>Bacteroidota</taxon>
        <taxon>Flavobacteriia</taxon>
        <taxon>Flavobacteriales</taxon>
        <taxon>Weeksellaceae</taxon>
        <taxon>Chryseobacterium group</taxon>
        <taxon>Chryseobacterium</taxon>
    </lineage>
</organism>
<proteinExistence type="predicted"/>
<evidence type="ECO:0000256" key="1">
    <source>
        <dbReference type="ARBA" id="ARBA00022801"/>
    </source>
</evidence>